<protein>
    <recommendedName>
        <fullName evidence="5">Glycosyl transferase family 17 protein</fullName>
    </recommendedName>
</protein>
<dbReference type="Proteomes" id="UP001600064">
    <property type="component" value="Unassembled WGS sequence"/>
</dbReference>
<feature type="region of interest" description="Disordered" evidence="1">
    <location>
        <begin position="353"/>
        <end position="372"/>
    </location>
</feature>
<dbReference type="GeneID" id="98123268"/>
<evidence type="ECO:0008006" key="5">
    <source>
        <dbReference type="Google" id="ProtNLM"/>
    </source>
</evidence>
<sequence>MFPPLSRHVWSLSRTTAFLAILWLILRLARDSPATTTTTTTTSSPSSHSPHAADADADAIARQCRLHGWKPFLPAGGSPRQRRKVYDLVLVNTELDQLEIRLNTTFAHVDYYVLVESARTFTYRPKPLHLRAALAGPRFAPYASKLVYHELEFPPGYKPRSAWQIEALQRNALFTQVFPRLARERDVAGSSSSGGGGGGGGERAPSPGTRFYYYSFQWLHRGPEWPHPQATYYQGLQGTVLPEDLRMGIGGKGPWPLRELRRWWERGGVSNASWHCSSCFATVGEVVGKMGSFSHVGLNKARFRERGWIVERVRNGRDLWDRKGEAYDRVDNNTDVPEFVRQNRDRFAYMLDRDGPSAGFVDSEPEKGGRER</sequence>
<evidence type="ECO:0000313" key="4">
    <source>
        <dbReference type="Proteomes" id="UP001600064"/>
    </source>
</evidence>
<dbReference type="InterPro" id="IPR006813">
    <property type="entry name" value="Glyco_trans_17"/>
</dbReference>
<comment type="caution">
    <text evidence="3">The sequence shown here is derived from an EMBL/GenBank/DDBJ whole genome shotgun (WGS) entry which is preliminary data.</text>
</comment>
<gene>
    <name evidence="3" type="ORF">VTJ83DRAFT_2362</name>
</gene>
<keyword evidence="4" id="KW-1185">Reference proteome</keyword>
<dbReference type="PANTHER" id="PTHR12224">
    <property type="entry name" value="BETA-1,4-MANNOSYL-GLYCOPROTEIN BETA-1,4-N-ACETYLGLUCOSAMINYL-TRANSFERASE"/>
    <property type="match status" value="1"/>
</dbReference>
<feature type="chain" id="PRO_5046028065" description="Glycosyl transferase family 17 protein" evidence="2">
    <location>
        <begin position="32"/>
        <end position="372"/>
    </location>
</feature>
<feature type="region of interest" description="Disordered" evidence="1">
    <location>
        <begin position="35"/>
        <end position="54"/>
    </location>
</feature>
<dbReference type="RefSeq" id="XP_070868902.1">
    <property type="nucleotide sequence ID" value="XM_071008624.1"/>
</dbReference>
<dbReference type="PANTHER" id="PTHR12224:SF0">
    <property type="entry name" value="BETA-1,4-MANNOSYL-GLYCOPROTEIN 4-BETA-N-ACETYLGLUCOSAMINYLTRANSFERASE"/>
    <property type="match status" value="1"/>
</dbReference>
<name>A0ABR4DIH7_9PEZI</name>
<reference evidence="3 4" key="1">
    <citation type="journal article" date="2024" name="Commun. Biol.">
        <title>Comparative genomic analysis of thermophilic fungi reveals convergent evolutionary adaptations and gene losses.</title>
        <authorList>
            <person name="Steindorff A.S."/>
            <person name="Aguilar-Pontes M.V."/>
            <person name="Robinson A.J."/>
            <person name="Andreopoulos B."/>
            <person name="LaButti K."/>
            <person name="Kuo A."/>
            <person name="Mondo S."/>
            <person name="Riley R."/>
            <person name="Otillar R."/>
            <person name="Haridas S."/>
            <person name="Lipzen A."/>
            <person name="Grimwood J."/>
            <person name="Schmutz J."/>
            <person name="Clum A."/>
            <person name="Reid I.D."/>
            <person name="Moisan M.C."/>
            <person name="Butler G."/>
            <person name="Nguyen T.T.M."/>
            <person name="Dewar K."/>
            <person name="Conant G."/>
            <person name="Drula E."/>
            <person name="Henrissat B."/>
            <person name="Hansel C."/>
            <person name="Singer S."/>
            <person name="Hutchinson M.I."/>
            <person name="de Vries R.P."/>
            <person name="Natvig D.O."/>
            <person name="Powell A.J."/>
            <person name="Tsang A."/>
            <person name="Grigoriev I.V."/>
        </authorList>
    </citation>
    <scope>NUCLEOTIDE SEQUENCE [LARGE SCALE GENOMIC DNA]</scope>
    <source>
        <strain evidence="3 4">ATCC 22073</strain>
    </source>
</reference>
<evidence type="ECO:0000313" key="3">
    <source>
        <dbReference type="EMBL" id="KAL2270178.1"/>
    </source>
</evidence>
<organism evidence="3 4">
    <name type="scientific">Remersonia thermophila</name>
    <dbReference type="NCBI Taxonomy" id="72144"/>
    <lineage>
        <taxon>Eukaryota</taxon>
        <taxon>Fungi</taxon>
        <taxon>Dikarya</taxon>
        <taxon>Ascomycota</taxon>
        <taxon>Pezizomycotina</taxon>
        <taxon>Sordariomycetes</taxon>
        <taxon>Sordariomycetidae</taxon>
        <taxon>Sordariales</taxon>
        <taxon>Sordariales incertae sedis</taxon>
        <taxon>Remersonia</taxon>
    </lineage>
</organism>
<accession>A0ABR4DIH7</accession>
<evidence type="ECO:0000256" key="1">
    <source>
        <dbReference type="SAM" id="MobiDB-lite"/>
    </source>
</evidence>
<proteinExistence type="predicted"/>
<dbReference type="Pfam" id="PF04724">
    <property type="entry name" value="Glyco_transf_17"/>
    <property type="match status" value="2"/>
</dbReference>
<feature type="compositionally biased region" description="Low complexity" evidence="1">
    <location>
        <begin position="35"/>
        <end position="52"/>
    </location>
</feature>
<dbReference type="EMBL" id="JAZGUE010000002">
    <property type="protein sequence ID" value="KAL2270178.1"/>
    <property type="molecule type" value="Genomic_DNA"/>
</dbReference>
<keyword evidence="2" id="KW-0732">Signal</keyword>
<evidence type="ECO:0000256" key="2">
    <source>
        <dbReference type="SAM" id="SignalP"/>
    </source>
</evidence>
<feature type="signal peptide" evidence="2">
    <location>
        <begin position="1"/>
        <end position="31"/>
    </location>
</feature>